<evidence type="ECO:0000256" key="1">
    <source>
        <dbReference type="ARBA" id="ARBA00022723"/>
    </source>
</evidence>
<dbReference type="InterPro" id="IPR036397">
    <property type="entry name" value="RNaseH_sf"/>
</dbReference>
<protein>
    <recommendedName>
        <fullName evidence="3">Integrase catalytic domain-containing protein</fullName>
    </recommendedName>
</protein>
<dbReference type="Proteomes" id="UP001627284">
    <property type="component" value="Unassembled WGS sequence"/>
</dbReference>
<proteinExistence type="predicted"/>
<evidence type="ECO:0000259" key="3">
    <source>
        <dbReference type="PROSITE" id="PS50994"/>
    </source>
</evidence>
<keyword evidence="2" id="KW-0378">Hydrolase</keyword>
<accession>A0ABD2TFD0</accession>
<dbReference type="InterPro" id="IPR039537">
    <property type="entry name" value="Retrotran_Ty1/copia-like"/>
</dbReference>
<dbReference type="Gene3D" id="3.30.420.10">
    <property type="entry name" value="Ribonuclease H-like superfamily/Ribonuclease H"/>
    <property type="match status" value="1"/>
</dbReference>
<name>A0ABD2TFD0_9SOLN</name>
<keyword evidence="1" id="KW-0479">Metal-binding</keyword>
<keyword evidence="5" id="KW-1185">Reference proteome</keyword>
<reference evidence="4 5" key="1">
    <citation type="submission" date="2024-05" db="EMBL/GenBank/DDBJ databases">
        <title>De novo assembly of an allotetraploid wild potato.</title>
        <authorList>
            <person name="Hosaka A.J."/>
        </authorList>
    </citation>
    <scope>NUCLEOTIDE SEQUENCE [LARGE SCALE GENOMIC DNA]</scope>
    <source>
        <tissue evidence="4">Young leaves</tissue>
    </source>
</reference>
<gene>
    <name evidence="4" type="ORF">AABB24_018805</name>
</gene>
<dbReference type="Pfam" id="PF25597">
    <property type="entry name" value="SH3_retrovirus"/>
    <property type="match status" value="1"/>
</dbReference>
<dbReference type="PROSITE" id="PS50994">
    <property type="entry name" value="INTEGRASE"/>
    <property type="match status" value="1"/>
</dbReference>
<comment type="caution">
    <text evidence="4">The sequence shown here is derived from an EMBL/GenBank/DDBJ whole genome shotgun (WGS) entry which is preliminary data.</text>
</comment>
<organism evidence="4 5">
    <name type="scientific">Solanum stoloniferum</name>
    <dbReference type="NCBI Taxonomy" id="62892"/>
    <lineage>
        <taxon>Eukaryota</taxon>
        <taxon>Viridiplantae</taxon>
        <taxon>Streptophyta</taxon>
        <taxon>Embryophyta</taxon>
        <taxon>Tracheophyta</taxon>
        <taxon>Spermatophyta</taxon>
        <taxon>Magnoliopsida</taxon>
        <taxon>eudicotyledons</taxon>
        <taxon>Gunneridae</taxon>
        <taxon>Pentapetalae</taxon>
        <taxon>asterids</taxon>
        <taxon>lamiids</taxon>
        <taxon>Solanales</taxon>
        <taxon>Solanaceae</taxon>
        <taxon>Solanoideae</taxon>
        <taxon>Solaneae</taxon>
        <taxon>Solanum</taxon>
    </lineage>
</organism>
<sequence length="677" mass="77371">MLIVQVLRTNTIIIRWSLNNKTTSLNVVTINQCTLDLVIHTCSNRTCIHMYQALLIAEKHMLVDMAMSMVVLIWQDLISGNVREIGKEEEGLYTLYSQAGNKKNGTGKCFAVTQEVDAATWHQRMCHVPMKVLRKIPMFQNLNKNVVFALNNCEVCPLARQTRLPFPHSMSRSTSSFQLLHIDVWGPYKWETFDGMRYFLTIVDDHTRWTWFFLMRLKSDVLMLLKNFFNEVETQFGKKVQRLRSDNGGEFYSHACTELFQHYGIVHESSCPYTPQQNGVVERRHRHILETARAVKFQSGLPSRFWGLCIEAAVYILNRIPSTVLNGRSPFQLLYNKLPSLLHLRVIGCLCFATTLIQKDKFSPRAVRAVLVGYSSHQKGYKLYDLENKSFFVSRDVVFMETIFPFQNDLQNDKEDVSTTNHFSYDDLVTFIPISLRDEPVIAPLGSPSMEGSQENDVSDPIPAIVNVNENNAANIRRSARGSRPPIWHKDFVLQTGSKKCLHSIANHVDYTGLSSNYQSFVANFSTETEPASYSEAASDARWQHAMKCEVQALEDNNTWKIVSLPQGKKAIGCRWVYKIKYKATGEIERLKARLVAKGYSQKEGLDYQETFSPVVKMATVRAVISLAAVKGWKLYQMDVYNAFLQGDLYEEVYMTIPEGFFVKEKSAGKVCSPYMA</sequence>
<dbReference type="InterPro" id="IPR001584">
    <property type="entry name" value="Integrase_cat-core"/>
</dbReference>
<dbReference type="AlphaFoldDB" id="A0ABD2TFD0"/>
<dbReference type="InterPro" id="IPR012337">
    <property type="entry name" value="RNaseH-like_sf"/>
</dbReference>
<evidence type="ECO:0000313" key="4">
    <source>
        <dbReference type="EMBL" id="KAL3354341.1"/>
    </source>
</evidence>
<dbReference type="EMBL" id="JBJKTR010000011">
    <property type="protein sequence ID" value="KAL3354341.1"/>
    <property type="molecule type" value="Genomic_DNA"/>
</dbReference>
<dbReference type="PANTHER" id="PTHR42648">
    <property type="entry name" value="TRANSPOSASE, PUTATIVE-RELATED"/>
    <property type="match status" value="1"/>
</dbReference>
<dbReference type="SUPFAM" id="SSF56672">
    <property type="entry name" value="DNA/RNA polymerases"/>
    <property type="match status" value="1"/>
</dbReference>
<dbReference type="GO" id="GO:0046872">
    <property type="term" value="F:metal ion binding"/>
    <property type="evidence" value="ECO:0007669"/>
    <property type="project" value="UniProtKB-KW"/>
</dbReference>
<dbReference type="InterPro" id="IPR043502">
    <property type="entry name" value="DNA/RNA_pol_sf"/>
</dbReference>
<dbReference type="Pfam" id="PF00665">
    <property type="entry name" value="rve"/>
    <property type="match status" value="1"/>
</dbReference>
<evidence type="ECO:0000313" key="5">
    <source>
        <dbReference type="Proteomes" id="UP001627284"/>
    </source>
</evidence>
<evidence type="ECO:0000256" key="2">
    <source>
        <dbReference type="ARBA" id="ARBA00022801"/>
    </source>
</evidence>
<dbReference type="GO" id="GO:0016787">
    <property type="term" value="F:hydrolase activity"/>
    <property type="evidence" value="ECO:0007669"/>
    <property type="project" value="UniProtKB-KW"/>
</dbReference>
<dbReference type="InterPro" id="IPR057670">
    <property type="entry name" value="SH3_retrovirus"/>
</dbReference>
<dbReference type="Pfam" id="PF07727">
    <property type="entry name" value="RVT_2"/>
    <property type="match status" value="1"/>
</dbReference>
<dbReference type="InterPro" id="IPR013103">
    <property type="entry name" value="RVT_2"/>
</dbReference>
<feature type="domain" description="Integrase catalytic" evidence="3">
    <location>
        <begin position="163"/>
        <end position="338"/>
    </location>
</feature>
<dbReference type="PANTHER" id="PTHR42648:SF31">
    <property type="entry name" value="RNA-DIRECTED DNA POLYMERASE"/>
    <property type="match status" value="1"/>
</dbReference>
<dbReference type="SUPFAM" id="SSF53098">
    <property type="entry name" value="Ribonuclease H-like"/>
    <property type="match status" value="1"/>
</dbReference>